<keyword evidence="2" id="KW-1185">Reference proteome</keyword>
<comment type="caution">
    <text evidence="1">The sequence shown here is derived from an EMBL/GenBank/DDBJ whole genome shotgun (WGS) entry which is preliminary data.</text>
</comment>
<dbReference type="InterPro" id="IPR036188">
    <property type="entry name" value="FAD/NAD-bd_sf"/>
</dbReference>
<evidence type="ECO:0008006" key="3">
    <source>
        <dbReference type="Google" id="ProtNLM"/>
    </source>
</evidence>
<accession>A0ABD1NHY4</accession>
<sequence length="403" mass="45837">MKVAVVGGGICGLASAHALAISGVNVVLYEKEDRLGGHAKTVNVDGVDIDLGFFIFNGVTYPNIVELFKNLAFDMKLSEMSFSVSLDKGHGCEWGTRNGFSSLFAQKKNLLSPYFWQMLREIVKFKDNVNSYLDEVENNPNIARNESLGEFIISRGYSELFLKAYLIPICSSIYSYSSGRIMDFSAFSVLSYCRNHHLLEILERPQFLTGRWGSNNFVKKVKEELQRECCQIQTDMEVHLVSTSEKGMCCVCKDCSQELYDGCIMAVDAPDALRLLGDEATYDEQRILGAFQYSNSDIFLHRDKSLMPQNLATWSAWNFLGSNNKICVTYWLNILQNIEKTSQPFFVTPNPYHIPEKILFKWSTSHPIPSVVVIQSFIRARSYSREKKNMVFWGLSRYNSCLL</sequence>
<dbReference type="Proteomes" id="UP001603857">
    <property type="component" value="Unassembled WGS sequence"/>
</dbReference>
<dbReference type="PANTHER" id="PTHR42923:SF17">
    <property type="entry name" value="AMINE OXIDASE DOMAIN-CONTAINING PROTEIN"/>
    <property type="match status" value="1"/>
</dbReference>
<dbReference type="AlphaFoldDB" id="A0ABD1NHY4"/>
<protein>
    <recommendedName>
        <fullName evidence="3">Amine oxidase domain-containing protein</fullName>
    </recommendedName>
</protein>
<gene>
    <name evidence="1" type="ORF">Fmac_001729</name>
</gene>
<dbReference type="Gene3D" id="3.50.50.60">
    <property type="entry name" value="FAD/NAD(P)-binding domain"/>
    <property type="match status" value="1"/>
</dbReference>
<dbReference type="SUPFAM" id="SSF51905">
    <property type="entry name" value="FAD/NAD(P)-binding domain"/>
    <property type="match status" value="1"/>
</dbReference>
<name>A0ABD1NHY4_9FABA</name>
<dbReference type="Pfam" id="PF13450">
    <property type="entry name" value="NAD_binding_8"/>
    <property type="match status" value="1"/>
</dbReference>
<dbReference type="Gene3D" id="3.30.70.1990">
    <property type="match status" value="1"/>
</dbReference>
<dbReference type="PANTHER" id="PTHR42923">
    <property type="entry name" value="PROTOPORPHYRINOGEN OXIDASE"/>
    <property type="match status" value="1"/>
</dbReference>
<evidence type="ECO:0000313" key="1">
    <source>
        <dbReference type="EMBL" id="KAL2347729.1"/>
    </source>
</evidence>
<organism evidence="1 2">
    <name type="scientific">Flemingia macrophylla</name>
    <dbReference type="NCBI Taxonomy" id="520843"/>
    <lineage>
        <taxon>Eukaryota</taxon>
        <taxon>Viridiplantae</taxon>
        <taxon>Streptophyta</taxon>
        <taxon>Embryophyta</taxon>
        <taxon>Tracheophyta</taxon>
        <taxon>Spermatophyta</taxon>
        <taxon>Magnoliopsida</taxon>
        <taxon>eudicotyledons</taxon>
        <taxon>Gunneridae</taxon>
        <taxon>Pentapetalae</taxon>
        <taxon>rosids</taxon>
        <taxon>fabids</taxon>
        <taxon>Fabales</taxon>
        <taxon>Fabaceae</taxon>
        <taxon>Papilionoideae</taxon>
        <taxon>50 kb inversion clade</taxon>
        <taxon>NPAAA clade</taxon>
        <taxon>indigoferoid/millettioid clade</taxon>
        <taxon>Phaseoleae</taxon>
        <taxon>Flemingia</taxon>
    </lineage>
</organism>
<dbReference type="InterPro" id="IPR050464">
    <property type="entry name" value="Zeta_carotene_desat/Oxidored"/>
</dbReference>
<dbReference type="PRINTS" id="PR00419">
    <property type="entry name" value="ADXRDTASE"/>
</dbReference>
<dbReference type="EMBL" id="JBGMDY010000001">
    <property type="protein sequence ID" value="KAL2347729.1"/>
    <property type="molecule type" value="Genomic_DNA"/>
</dbReference>
<dbReference type="Gene3D" id="1.10.405.20">
    <property type="match status" value="1"/>
</dbReference>
<proteinExistence type="predicted"/>
<reference evidence="1 2" key="1">
    <citation type="submission" date="2024-08" db="EMBL/GenBank/DDBJ databases">
        <title>Insights into the chromosomal genome structure of Flemingia macrophylla.</title>
        <authorList>
            <person name="Ding Y."/>
            <person name="Zhao Y."/>
            <person name="Bi W."/>
            <person name="Wu M."/>
            <person name="Zhao G."/>
            <person name="Gong Y."/>
            <person name="Li W."/>
            <person name="Zhang P."/>
        </authorList>
    </citation>
    <scope>NUCLEOTIDE SEQUENCE [LARGE SCALE GENOMIC DNA]</scope>
    <source>
        <strain evidence="1">DYQJB</strain>
        <tissue evidence="1">Leaf</tissue>
    </source>
</reference>
<evidence type="ECO:0000313" key="2">
    <source>
        <dbReference type="Proteomes" id="UP001603857"/>
    </source>
</evidence>